<evidence type="ECO:0000313" key="3">
    <source>
        <dbReference type="Proteomes" id="UP000645217"/>
    </source>
</evidence>
<evidence type="ECO:0008006" key="4">
    <source>
        <dbReference type="Google" id="ProtNLM"/>
    </source>
</evidence>
<protein>
    <recommendedName>
        <fullName evidence="4">Aminoglycoside phosphotransferase domain-containing protein</fullName>
    </recommendedName>
</protein>
<dbReference type="SUPFAM" id="SSF56112">
    <property type="entry name" value="Protein kinase-like (PK-like)"/>
    <property type="match status" value="1"/>
</dbReference>
<accession>A0A917QUZ3</accession>
<evidence type="ECO:0000313" key="2">
    <source>
        <dbReference type="EMBL" id="GGK69323.1"/>
    </source>
</evidence>
<proteinExistence type="predicted"/>
<evidence type="ECO:0000256" key="1">
    <source>
        <dbReference type="SAM" id="MobiDB-lite"/>
    </source>
</evidence>
<feature type="compositionally biased region" description="Polar residues" evidence="1">
    <location>
        <begin position="278"/>
        <end position="288"/>
    </location>
</feature>
<feature type="compositionally biased region" description="Basic and acidic residues" evidence="1">
    <location>
        <begin position="289"/>
        <end position="302"/>
    </location>
</feature>
<feature type="compositionally biased region" description="Low complexity" evidence="1">
    <location>
        <begin position="232"/>
        <end position="255"/>
    </location>
</feature>
<feature type="region of interest" description="Disordered" evidence="1">
    <location>
        <begin position="223"/>
        <end position="304"/>
    </location>
</feature>
<reference evidence="2" key="2">
    <citation type="submission" date="2020-09" db="EMBL/GenBank/DDBJ databases">
        <authorList>
            <person name="Sun Q."/>
            <person name="Ohkuma M."/>
        </authorList>
    </citation>
    <scope>NUCLEOTIDE SEQUENCE</scope>
    <source>
        <strain evidence="2">JCM 13064</strain>
    </source>
</reference>
<dbReference type="RefSeq" id="WP_189161756.1">
    <property type="nucleotide sequence ID" value="NZ_BMNT01000004.1"/>
</dbReference>
<comment type="caution">
    <text evidence="2">The sequence shown here is derived from an EMBL/GenBank/DDBJ whole genome shotgun (WGS) entry which is preliminary data.</text>
</comment>
<dbReference type="InterPro" id="IPR011009">
    <property type="entry name" value="Kinase-like_dom_sf"/>
</dbReference>
<dbReference type="EMBL" id="BMNT01000004">
    <property type="protein sequence ID" value="GGK69323.1"/>
    <property type="molecule type" value="Genomic_DNA"/>
</dbReference>
<feature type="compositionally biased region" description="Low complexity" evidence="1">
    <location>
        <begin position="49"/>
        <end position="67"/>
    </location>
</feature>
<organism evidence="2 3">
    <name type="scientific">Sphaerisporangium melleum</name>
    <dbReference type="NCBI Taxonomy" id="321316"/>
    <lineage>
        <taxon>Bacteria</taxon>
        <taxon>Bacillati</taxon>
        <taxon>Actinomycetota</taxon>
        <taxon>Actinomycetes</taxon>
        <taxon>Streptosporangiales</taxon>
        <taxon>Streptosporangiaceae</taxon>
        <taxon>Sphaerisporangium</taxon>
    </lineage>
</organism>
<feature type="region of interest" description="Disordered" evidence="1">
    <location>
        <begin position="27"/>
        <end position="67"/>
    </location>
</feature>
<feature type="compositionally biased region" description="Low complexity" evidence="1">
    <location>
        <begin position="33"/>
        <end position="42"/>
    </location>
</feature>
<sequence length="430" mass="46246">MRDHRARLGYLDQVTALLYATGAPEAGGTSTVVDATPATSASDARRARAVPADLPPAAADRSPAAPSEVRGSATAVYALVPSRYLPRRLVPRSRRLPWRRLLPQGPGTIESYLSEVFGRHVRATVHVRPARRANRKPVLEIRDGSGTLLAFVKVGDTDRTRALVQHESATLALLADLPMTVVAAPRVLHHGAWNGLDVLALSPLTTRRGRVSPALLERAVHEIATIPRHQEPAQARPDTPAATRPDTPAATRPDASAGTRPDTPADPRADTSAGWRADTSTASWVDTSADSRGDTPAGRRSDVQGGDLGGHAYAWHGDFSPWNIALAPGGRLAVWDWERFATGVPLGLDTLHHFFQRAVRRMPPARAAEACLASSPRLLAPFGPSADEARHTAAEYLISLADRYERDGHQPLGPPAGWLNPVLDHLEVLR</sequence>
<keyword evidence="3" id="KW-1185">Reference proteome</keyword>
<gene>
    <name evidence="2" type="ORF">GCM10007964_10400</name>
</gene>
<name>A0A917QUZ3_9ACTN</name>
<dbReference type="AlphaFoldDB" id="A0A917QUZ3"/>
<reference evidence="2" key="1">
    <citation type="journal article" date="2014" name="Int. J. Syst. Evol. Microbiol.">
        <title>Complete genome sequence of Corynebacterium casei LMG S-19264T (=DSM 44701T), isolated from a smear-ripened cheese.</title>
        <authorList>
            <consortium name="US DOE Joint Genome Institute (JGI-PGF)"/>
            <person name="Walter F."/>
            <person name="Albersmeier A."/>
            <person name="Kalinowski J."/>
            <person name="Ruckert C."/>
        </authorList>
    </citation>
    <scope>NUCLEOTIDE SEQUENCE</scope>
    <source>
        <strain evidence="2">JCM 13064</strain>
    </source>
</reference>
<dbReference type="Proteomes" id="UP000645217">
    <property type="component" value="Unassembled WGS sequence"/>
</dbReference>